<dbReference type="AlphaFoldDB" id="A0A2N8UFC9"/>
<feature type="chain" id="PRO_5014918915" evidence="1">
    <location>
        <begin position="27"/>
        <end position="361"/>
    </location>
</feature>
<reference evidence="2 3" key="1">
    <citation type="submission" date="2017-02" db="EMBL/GenBank/DDBJ databases">
        <authorList>
            <person name="Peterson S.W."/>
        </authorList>
    </citation>
    <scope>NUCLEOTIDE SEQUENCE [LARGE SCALE GENOMIC DNA]</scope>
    <source>
        <strain evidence="2 3">SRS1_H2-8</strain>
    </source>
</reference>
<dbReference type="Proteomes" id="UP000239563">
    <property type="component" value="Chromosome VIII"/>
</dbReference>
<keyword evidence="1" id="KW-0732">Signal</keyword>
<gene>
    <name evidence="2" type="ORF">SRS1_11132</name>
</gene>
<proteinExistence type="predicted"/>
<feature type="signal peptide" evidence="1">
    <location>
        <begin position="1"/>
        <end position="26"/>
    </location>
</feature>
<organism evidence="2 3">
    <name type="scientific">Sporisorium reilianum f. sp. reilianum</name>
    <dbReference type="NCBI Taxonomy" id="72559"/>
    <lineage>
        <taxon>Eukaryota</taxon>
        <taxon>Fungi</taxon>
        <taxon>Dikarya</taxon>
        <taxon>Basidiomycota</taxon>
        <taxon>Ustilaginomycotina</taxon>
        <taxon>Ustilaginomycetes</taxon>
        <taxon>Ustilaginales</taxon>
        <taxon>Ustilaginaceae</taxon>
        <taxon>Sporisorium</taxon>
    </lineage>
</organism>
<dbReference type="EMBL" id="LT795061">
    <property type="protein sequence ID" value="SJX63459.1"/>
    <property type="molecule type" value="Genomic_DNA"/>
</dbReference>
<accession>A0A2N8UFC9</accession>
<evidence type="ECO:0000256" key="1">
    <source>
        <dbReference type="SAM" id="SignalP"/>
    </source>
</evidence>
<evidence type="ECO:0000313" key="3">
    <source>
        <dbReference type="Proteomes" id="UP000239563"/>
    </source>
</evidence>
<sequence>MATKRYESAVALAALLALVPAVRVAAVDVACSEQPPPLPHNTVYMQKCDPSRKSTAPRVWPCFTHSSGSLYGADIASIPGPIDNGLVVAKNADLTDFVPASADKNVPITIRYHDAGISLHYRPNDACYTLSLEKWNATSGYRMQITVQADDLAHTLLDTATTMTADTCEKWIWIRLDKESYLCYMRARETARASGREAPNTTPLHQQELLALFTVMCHALLLVSLFSAMREAGVAMLHTRRGQLARRRRVDVQRRTASARAILAARDADLTAFMPLDRRKPFSIVYRYAGFSLHYDAAHNADCYQLTLEKWDAKSPYSMFVEAVGNDAYTDLRPPLTTARAEMCQSRLAVALKVAPSEFWL</sequence>
<name>A0A2N8UFC9_9BASI</name>
<evidence type="ECO:0000313" key="2">
    <source>
        <dbReference type="EMBL" id="SJX63459.1"/>
    </source>
</evidence>
<protein>
    <submittedName>
        <fullName evidence="2">Related to Mig1 protein</fullName>
    </submittedName>
</protein>